<sequence>MSSLVLVVQLVVLYFTLKIIWMVYFHPLRNLPGPKMWIAFPVLRFFALSRGQLEAKMRHFHNQYGEVVRFGPNEVSFFTAQAWKDIYGHGHQQLPKVLHSTSNPSDIISANNADHSRFRRSLAYAFSAKGLQSQEPIIQKYADLLIEKLKIAATSTVPEVDTYHYWVSTIFLAIRGVALVQFKDAYPLLFRELSLFVTSKRLMKARQRQIEYSRATIQKRLRNGVQRECADFIDSVLRHPALLSGITYWLLRTPHAMRNLAQEIRSTLKTKHDITVTSTASLPYLLACLKEGLRMYPPAPSGQQRMTSPGPSHISGHLIPPNTKVSVHQYAAYHDESSPFYNDNRDVLQPFSTGPRNCIGRELAYSELRVILARVLWTFDLELLEDSKNWDLQRSYLVWEKPPLMCRLKLSDKEGSGITNEG</sequence>
<dbReference type="GO" id="GO:0016705">
    <property type="term" value="F:oxidoreductase activity, acting on paired donors, with incorporation or reduction of molecular oxygen"/>
    <property type="evidence" value="ECO:0007669"/>
    <property type="project" value="InterPro"/>
</dbReference>
<dbReference type="GO" id="GO:0004497">
    <property type="term" value="F:monooxygenase activity"/>
    <property type="evidence" value="ECO:0007669"/>
    <property type="project" value="UniProtKB-KW"/>
</dbReference>
<keyword evidence="7 9" id="KW-0503">Monooxygenase</keyword>
<dbReference type="PRINTS" id="PR00463">
    <property type="entry name" value="EP450I"/>
</dbReference>
<protein>
    <submittedName>
        <fullName evidence="11">Cytochrome P450</fullName>
    </submittedName>
</protein>
<dbReference type="PANTHER" id="PTHR24305:SF230">
    <property type="entry name" value="P450, PUTATIVE (EUROFUNG)-RELATED"/>
    <property type="match status" value="1"/>
</dbReference>
<dbReference type="InterPro" id="IPR002401">
    <property type="entry name" value="Cyt_P450_E_grp-I"/>
</dbReference>
<dbReference type="AlphaFoldDB" id="A0A5N7C6D8"/>
<accession>A0A5N7C6D8</accession>
<name>A0A5N7C6D8_PETAA</name>
<gene>
    <name evidence="11" type="ORF">BDV23DRAFT_173189</name>
</gene>
<dbReference type="InterPro" id="IPR036396">
    <property type="entry name" value="Cyt_P450_sf"/>
</dbReference>
<evidence type="ECO:0000256" key="8">
    <source>
        <dbReference type="PIRSR" id="PIRSR602401-1"/>
    </source>
</evidence>
<keyword evidence="3 8" id="KW-0349">Heme</keyword>
<dbReference type="EMBL" id="ML735267">
    <property type="protein sequence ID" value="KAE8389297.1"/>
    <property type="molecule type" value="Genomic_DNA"/>
</dbReference>
<dbReference type="CDD" id="cd11058">
    <property type="entry name" value="CYP60B-like"/>
    <property type="match status" value="1"/>
</dbReference>
<evidence type="ECO:0000256" key="4">
    <source>
        <dbReference type="ARBA" id="ARBA00022723"/>
    </source>
</evidence>
<evidence type="ECO:0000256" key="5">
    <source>
        <dbReference type="ARBA" id="ARBA00023002"/>
    </source>
</evidence>
<evidence type="ECO:0000256" key="9">
    <source>
        <dbReference type="RuleBase" id="RU000461"/>
    </source>
</evidence>
<evidence type="ECO:0000256" key="3">
    <source>
        <dbReference type="ARBA" id="ARBA00022617"/>
    </source>
</evidence>
<organism evidence="11">
    <name type="scientific">Petromyces alliaceus</name>
    <name type="common">Aspergillus alliaceus</name>
    <dbReference type="NCBI Taxonomy" id="209559"/>
    <lineage>
        <taxon>Eukaryota</taxon>
        <taxon>Fungi</taxon>
        <taxon>Dikarya</taxon>
        <taxon>Ascomycota</taxon>
        <taxon>Pezizomycotina</taxon>
        <taxon>Eurotiomycetes</taxon>
        <taxon>Eurotiomycetidae</taxon>
        <taxon>Eurotiales</taxon>
        <taxon>Aspergillaceae</taxon>
        <taxon>Aspergillus</taxon>
        <taxon>Aspergillus subgen. Circumdati</taxon>
    </lineage>
</organism>
<evidence type="ECO:0000256" key="7">
    <source>
        <dbReference type="ARBA" id="ARBA00023033"/>
    </source>
</evidence>
<dbReference type="SUPFAM" id="SSF48264">
    <property type="entry name" value="Cytochrome P450"/>
    <property type="match status" value="1"/>
</dbReference>
<dbReference type="InterPro" id="IPR017972">
    <property type="entry name" value="Cyt_P450_CS"/>
</dbReference>
<dbReference type="PRINTS" id="PR00385">
    <property type="entry name" value="P450"/>
</dbReference>
<dbReference type="Proteomes" id="UP000326877">
    <property type="component" value="Unassembled WGS sequence"/>
</dbReference>
<dbReference type="InterPro" id="IPR001128">
    <property type="entry name" value="Cyt_P450"/>
</dbReference>
<evidence type="ECO:0000256" key="6">
    <source>
        <dbReference type="ARBA" id="ARBA00023004"/>
    </source>
</evidence>
<keyword evidence="10" id="KW-0472">Membrane</keyword>
<keyword evidence="10" id="KW-1133">Transmembrane helix</keyword>
<dbReference type="PROSITE" id="PS00086">
    <property type="entry name" value="CYTOCHROME_P450"/>
    <property type="match status" value="1"/>
</dbReference>
<evidence type="ECO:0000256" key="1">
    <source>
        <dbReference type="ARBA" id="ARBA00001971"/>
    </source>
</evidence>
<dbReference type="Pfam" id="PF00067">
    <property type="entry name" value="p450"/>
    <property type="match status" value="1"/>
</dbReference>
<keyword evidence="4 8" id="KW-0479">Metal-binding</keyword>
<dbReference type="GO" id="GO:0005506">
    <property type="term" value="F:iron ion binding"/>
    <property type="evidence" value="ECO:0007669"/>
    <property type="project" value="InterPro"/>
</dbReference>
<feature type="binding site" description="axial binding residue" evidence="8">
    <location>
        <position position="358"/>
    </location>
    <ligand>
        <name>heme</name>
        <dbReference type="ChEBI" id="CHEBI:30413"/>
    </ligand>
    <ligandPart>
        <name>Fe</name>
        <dbReference type="ChEBI" id="CHEBI:18248"/>
    </ligandPart>
</feature>
<dbReference type="PANTHER" id="PTHR24305">
    <property type="entry name" value="CYTOCHROME P450"/>
    <property type="match status" value="1"/>
</dbReference>
<dbReference type="GO" id="GO:0020037">
    <property type="term" value="F:heme binding"/>
    <property type="evidence" value="ECO:0007669"/>
    <property type="project" value="InterPro"/>
</dbReference>
<comment type="cofactor">
    <cofactor evidence="1 8">
        <name>heme</name>
        <dbReference type="ChEBI" id="CHEBI:30413"/>
    </cofactor>
</comment>
<dbReference type="OrthoDB" id="1470350at2759"/>
<proteinExistence type="inferred from homology"/>
<dbReference type="Gene3D" id="1.10.630.10">
    <property type="entry name" value="Cytochrome P450"/>
    <property type="match status" value="2"/>
</dbReference>
<evidence type="ECO:0000256" key="2">
    <source>
        <dbReference type="ARBA" id="ARBA00010617"/>
    </source>
</evidence>
<evidence type="ECO:0000256" key="10">
    <source>
        <dbReference type="SAM" id="Phobius"/>
    </source>
</evidence>
<evidence type="ECO:0000313" key="11">
    <source>
        <dbReference type="EMBL" id="KAE8389297.1"/>
    </source>
</evidence>
<keyword evidence="6 8" id="KW-0408">Iron</keyword>
<reference evidence="11" key="1">
    <citation type="submission" date="2019-04" db="EMBL/GenBank/DDBJ databases">
        <title>Friends and foes A comparative genomics studyof 23 Aspergillus species from section Flavi.</title>
        <authorList>
            <consortium name="DOE Joint Genome Institute"/>
            <person name="Kjaerbolling I."/>
            <person name="Vesth T."/>
            <person name="Frisvad J.C."/>
            <person name="Nybo J.L."/>
            <person name="Theobald S."/>
            <person name="Kildgaard S."/>
            <person name="Isbrandt T."/>
            <person name="Kuo A."/>
            <person name="Sato A."/>
            <person name="Lyhne E.K."/>
            <person name="Kogle M.E."/>
            <person name="Wiebenga A."/>
            <person name="Kun R.S."/>
            <person name="Lubbers R.J."/>
            <person name="Makela M.R."/>
            <person name="Barry K."/>
            <person name="Chovatia M."/>
            <person name="Clum A."/>
            <person name="Daum C."/>
            <person name="Haridas S."/>
            <person name="He G."/>
            <person name="LaButti K."/>
            <person name="Lipzen A."/>
            <person name="Mondo S."/>
            <person name="Riley R."/>
            <person name="Salamov A."/>
            <person name="Simmons B.A."/>
            <person name="Magnuson J.K."/>
            <person name="Henrissat B."/>
            <person name="Mortensen U.H."/>
            <person name="Larsen T.O."/>
            <person name="Devries R.P."/>
            <person name="Grigoriev I.V."/>
            <person name="Machida M."/>
            <person name="Baker S.E."/>
            <person name="Andersen M.R."/>
        </authorList>
    </citation>
    <scope>NUCLEOTIDE SEQUENCE [LARGE SCALE GENOMIC DNA]</scope>
    <source>
        <strain evidence="11">IBT 14317</strain>
    </source>
</reference>
<feature type="transmembrane region" description="Helical" evidence="10">
    <location>
        <begin position="6"/>
        <end position="24"/>
    </location>
</feature>
<keyword evidence="10" id="KW-0812">Transmembrane</keyword>
<dbReference type="InterPro" id="IPR050121">
    <property type="entry name" value="Cytochrome_P450_monoxygenase"/>
</dbReference>
<comment type="similarity">
    <text evidence="2 9">Belongs to the cytochrome P450 family.</text>
</comment>
<keyword evidence="5 9" id="KW-0560">Oxidoreductase</keyword>